<name>A0A8H3GKJ1_9AGAM</name>
<evidence type="ECO:0000313" key="3">
    <source>
        <dbReference type="Proteomes" id="UP000663841"/>
    </source>
</evidence>
<feature type="region of interest" description="Disordered" evidence="1">
    <location>
        <begin position="791"/>
        <end position="811"/>
    </location>
</feature>
<dbReference type="PANTHER" id="PTHR33266:SF1">
    <property type="entry name" value="F-BOX DOMAIN-CONTAINING PROTEIN"/>
    <property type="match status" value="1"/>
</dbReference>
<comment type="caution">
    <text evidence="2">The sequence shown here is derived from an EMBL/GenBank/DDBJ whole genome shotgun (WGS) entry which is preliminary data.</text>
</comment>
<dbReference type="Proteomes" id="UP000663841">
    <property type="component" value="Unassembled WGS sequence"/>
</dbReference>
<sequence length="931" mass="104491">MSSPVDDSMDIDPQNNDSQPGSQSNEDVPFDVAGFNAAVLGAMEQYKASSTDDPPPFHSKDQLSPDDYILLYLVIRTFSPESYIDETMCDSHLRLRQNQSLLSALRTAYTSHNFASLLFHDAMPDDVKERAPKQDITPSTSGNLQDLQNSQALGFLALFKASYIGGIAKLFIKTLNGERKAYYRSCVVNKPYNWVVSVIQSSGMGKSRMADEAGKTVFTLPINIREEGEQQKKAYPPADNKIRRFFEDRVNSNDVTQQADYMILLQKMFALALALVNKHFSGLTGADLALAWADYLAEGQTDMEPGHHRRQFYDEISDRAEIELDILERSLKRSCSSLIKRIQPVSDGTNACFVYIDEAHSLTQAIKGGNKEHERNQFHNLGKVLSALVDYRMFFIFLSTNSSLKDLAPPATFYRSEREIIGSHLIPPYTELPFDIHVDKVIEEYGSMSLARTCKVDVMVLFGRPLWNTIHRVNSDVNVFELAISKLTNNRMSGHEADSILAALGVRVGISFEGKEIVFDKEPSIAADEEYTAVEEQHSYWTQSKLVESHMRVAYSIPQHRGYMHTRAPSEPILAEAAGQYLSSENLRGIVIEGPKRLCEALETGLLAIGERGELVARLLVTAAHDIALGPPRPISDQPFYHRPIPVMDFLRALFHKDHHAKIRDAQCLTRRDGIVSLGKAFQNSFVSFLHFALAGDSEMLSAPALATALLRGMAIQAKTGHECIDVVIPIHMGSLDNPVSAKRTSAINLQIKNRQGLSHCKIDRSITVPDVDMPVISIILELGITGKKQDTVEVPQGPRKKPRNNKPHRDDHHYQIVARGCSSKVFRPVTREVEEQYKIMLGQGSIWEDFVRCDKPENVEALQAMMPMMDGKQQVQRYEKIRPEGESKVDDNPSRPTPRRVTIKAFVVGRSGKKPHVTLERRQSSRIRYD</sequence>
<protein>
    <submittedName>
        <fullName evidence="2">Uncharacterized protein</fullName>
    </submittedName>
</protein>
<evidence type="ECO:0000313" key="2">
    <source>
        <dbReference type="EMBL" id="CAE6458766.1"/>
    </source>
</evidence>
<feature type="compositionally biased region" description="Polar residues" evidence="1">
    <location>
        <begin position="13"/>
        <end position="26"/>
    </location>
</feature>
<proteinExistence type="predicted"/>
<dbReference type="AlphaFoldDB" id="A0A8H3GKJ1"/>
<feature type="region of interest" description="Disordered" evidence="1">
    <location>
        <begin position="1"/>
        <end position="29"/>
    </location>
</feature>
<gene>
    <name evidence="2" type="ORF">RDB_LOCUS146247</name>
</gene>
<dbReference type="PANTHER" id="PTHR33266">
    <property type="entry name" value="CHROMOSOME 15, WHOLE GENOME SHOTGUN SEQUENCE"/>
    <property type="match status" value="1"/>
</dbReference>
<dbReference type="EMBL" id="CAJMWW010000225">
    <property type="protein sequence ID" value="CAE6458766.1"/>
    <property type="molecule type" value="Genomic_DNA"/>
</dbReference>
<accession>A0A8H3GKJ1</accession>
<organism evidence="2 3">
    <name type="scientific">Rhizoctonia solani</name>
    <dbReference type="NCBI Taxonomy" id="456999"/>
    <lineage>
        <taxon>Eukaryota</taxon>
        <taxon>Fungi</taxon>
        <taxon>Dikarya</taxon>
        <taxon>Basidiomycota</taxon>
        <taxon>Agaricomycotina</taxon>
        <taxon>Agaricomycetes</taxon>
        <taxon>Cantharellales</taxon>
        <taxon>Ceratobasidiaceae</taxon>
        <taxon>Rhizoctonia</taxon>
    </lineage>
</organism>
<evidence type="ECO:0000256" key="1">
    <source>
        <dbReference type="SAM" id="MobiDB-lite"/>
    </source>
</evidence>
<reference evidence="2" key="1">
    <citation type="submission" date="2021-01" db="EMBL/GenBank/DDBJ databases">
        <authorList>
            <person name="Kaushik A."/>
        </authorList>
    </citation>
    <scope>NUCLEOTIDE SEQUENCE</scope>
    <source>
        <strain evidence="2">AG3-T5</strain>
    </source>
</reference>